<proteinExistence type="predicted"/>
<organism evidence="1 2">
    <name type="scientific">Diversispora epigaea</name>
    <dbReference type="NCBI Taxonomy" id="1348612"/>
    <lineage>
        <taxon>Eukaryota</taxon>
        <taxon>Fungi</taxon>
        <taxon>Fungi incertae sedis</taxon>
        <taxon>Mucoromycota</taxon>
        <taxon>Glomeromycotina</taxon>
        <taxon>Glomeromycetes</taxon>
        <taxon>Diversisporales</taxon>
        <taxon>Diversisporaceae</taxon>
        <taxon>Diversispora</taxon>
    </lineage>
</organism>
<reference evidence="1 2" key="1">
    <citation type="submission" date="2018-08" db="EMBL/GenBank/DDBJ databases">
        <title>Genome and evolution of the arbuscular mycorrhizal fungus Diversispora epigaea (formerly Glomus versiforme) and its bacterial endosymbionts.</title>
        <authorList>
            <person name="Sun X."/>
            <person name="Fei Z."/>
            <person name="Harrison M."/>
        </authorList>
    </citation>
    <scope>NUCLEOTIDE SEQUENCE [LARGE SCALE GENOMIC DNA]</scope>
    <source>
        <strain evidence="1 2">IT104</strain>
    </source>
</reference>
<evidence type="ECO:0008006" key="3">
    <source>
        <dbReference type="Google" id="ProtNLM"/>
    </source>
</evidence>
<accession>A0A397HXN7</accession>
<dbReference type="Proteomes" id="UP000266861">
    <property type="component" value="Unassembled WGS sequence"/>
</dbReference>
<dbReference type="OrthoDB" id="2445632at2759"/>
<evidence type="ECO:0000313" key="2">
    <source>
        <dbReference type="Proteomes" id="UP000266861"/>
    </source>
</evidence>
<protein>
    <recommendedName>
        <fullName evidence="3">HAT C-terminal dimerisation domain-containing protein</fullName>
    </recommendedName>
</protein>
<keyword evidence="2" id="KW-1185">Reference proteome</keyword>
<name>A0A397HXN7_9GLOM</name>
<gene>
    <name evidence="1" type="ORF">Glove_308g11</name>
</gene>
<evidence type="ECO:0000313" key="1">
    <source>
        <dbReference type="EMBL" id="RHZ66306.1"/>
    </source>
</evidence>
<sequence length="206" mass="23536">MYNTTALSSHSHAISSSYSHAISSSPTSSSSPAPGSGLKNRQFTRIVRTAANIWRNMNKDLSSGYILTAHLRKYKNYMKPYDASHIPEHDISINWWNTIEPEPDYLQELALKVLAIVPNSASCDWLTNNKRIQLDVQNLESIAKIYFFFNTNAKKGLPYFSAKMTEEQVLQVLNELNGQILEEEIIDQEELLQYIDCHLQIQDLQI</sequence>
<dbReference type="AlphaFoldDB" id="A0A397HXN7"/>
<dbReference type="EMBL" id="PQFF01000282">
    <property type="protein sequence ID" value="RHZ66306.1"/>
    <property type="molecule type" value="Genomic_DNA"/>
</dbReference>
<comment type="caution">
    <text evidence="1">The sequence shown here is derived from an EMBL/GenBank/DDBJ whole genome shotgun (WGS) entry which is preliminary data.</text>
</comment>